<feature type="non-terminal residue" evidence="1">
    <location>
        <position position="71"/>
    </location>
</feature>
<dbReference type="InterPro" id="IPR006127">
    <property type="entry name" value="ZnuA-like"/>
</dbReference>
<dbReference type="AlphaFoldDB" id="A0A383EBB3"/>
<proteinExistence type="predicted"/>
<dbReference type="SUPFAM" id="SSF53807">
    <property type="entry name" value="Helical backbone' metal receptor"/>
    <property type="match status" value="1"/>
</dbReference>
<evidence type="ECO:0008006" key="2">
    <source>
        <dbReference type="Google" id="ProtNLM"/>
    </source>
</evidence>
<dbReference type="Pfam" id="PF01297">
    <property type="entry name" value="ZnuA"/>
    <property type="match status" value="1"/>
</dbReference>
<name>A0A383EBB3_9ZZZZ</name>
<evidence type="ECO:0000313" key="1">
    <source>
        <dbReference type="EMBL" id="SVE53909.1"/>
    </source>
</evidence>
<dbReference type="GO" id="GO:0046872">
    <property type="term" value="F:metal ion binding"/>
    <property type="evidence" value="ECO:0007669"/>
    <property type="project" value="InterPro"/>
</dbReference>
<reference evidence="1" key="1">
    <citation type="submission" date="2018-05" db="EMBL/GenBank/DDBJ databases">
        <authorList>
            <person name="Lanie J.A."/>
            <person name="Ng W.-L."/>
            <person name="Kazmierczak K.M."/>
            <person name="Andrzejewski T.M."/>
            <person name="Davidsen T.M."/>
            <person name="Wayne K.J."/>
            <person name="Tettelin H."/>
            <person name="Glass J.I."/>
            <person name="Rusch D."/>
            <person name="Podicherti R."/>
            <person name="Tsui H.-C.T."/>
            <person name="Winkler M.E."/>
        </authorList>
    </citation>
    <scope>NUCLEOTIDE SEQUENCE</scope>
</reference>
<sequence length="71" mass="7928">MFKKITFGLIFCLFSIYLGSCIDQSSSKNSITETKPMVSATIFPIYDLIRQIAGEKLEVNLIVKANDSPHT</sequence>
<protein>
    <recommendedName>
        <fullName evidence="2">Zinc ABC transporter substrate-binding protein</fullName>
    </recommendedName>
</protein>
<dbReference type="Gene3D" id="3.40.50.1980">
    <property type="entry name" value="Nitrogenase molybdenum iron protein domain"/>
    <property type="match status" value="1"/>
</dbReference>
<dbReference type="GO" id="GO:0030001">
    <property type="term" value="P:metal ion transport"/>
    <property type="evidence" value="ECO:0007669"/>
    <property type="project" value="InterPro"/>
</dbReference>
<accession>A0A383EBB3</accession>
<organism evidence="1">
    <name type="scientific">marine metagenome</name>
    <dbReference type="NCBI Taxonomy" id="408172"/>
    <lineage>
        <taxon>unclassified sequences</taxon>
        <taxon>metagenomes</taxon>
        <taxon>ecological metagenomes</taxon>
    </lineage>
</organism>
<gene>
    <name evidence="1" type="ORF">METZ01_LOCUS506763</name>
</gene>
<dbReference type="EMBL" id="UINC01224332">
    <property type="protein sequence ID" value="SVE53909.1"/>
    <property type="molecule type" value="Genomic_DNA"/>
</dbReference>